<feature type="non-terminal residue" evidence="2">
    <location>
        <position position="1"/>
    </location>
</feature>
<feature type="non-terminal residue" evidence="2">
    <location>
        <position position="44"/>
    </location>
</feature>
<evidence type="ECO:0000256" key="1">
    <source>
        <dbReference type="SAM" id="MobiDB-lite"/>
    </source>
</evidence>
<sequence>GDRYDTDRDQRARADRVALGGQGGSGTRSLTARRTTRRARPDPV</sequence>
<feature type="region of interest" description="Disordered" evidence="1">
    <location>
        <begin position="1"/>
        <end position="44"/>
    </location>
</feature>
<evidence type="ECO:0000313" key="2">
    <source>
        <dbReference type="EMBL" id="CAA9577464.1"/>
    </source>
</evidence>
<name>A0A6J4VEW8_9BACT</name>
<feature type="compositionally biased region" description="Basic and acidic residues" evidence="1">
    <location>
        <begin position="1"/>
        <end position="16"/>
    </location>
</feature>
<proteinExistence type="predicted"/>
<gene>
    <name evidence="2" type="ORF">AVDCRST_MAG33-3219</name>
</gene>
<protein>
    <submittedName>
        <fullName evidence="2">Uncharacterized protein</fullName>
    </submittedName>
</protein>
<organism evidence="2">
    <name type="scientific">uncultured Thermomicrobiales bacterium</name>
    <dbReference type="NCBI Taxonomy" id="1645740"/>
    <lineage>
        <taxon>Bacteria</taxon>
        <taxon>Pseudomonadati</taxon>
        <taxon>Thermomicrobiota</taxon>
        <taxon>Thermomicrobia</taxon>
        <taxon>Thermomicrobiales</taxon>
        <taxon>environmental samples</taxon>
    </lineage>
</organism>
<dbReference type="EMBL" id="CADCWK010000407">
    <property type="protein sequence ID" value="CAA9577464.1"/>
    <property type="molecule type" value="Genomic_DNA"/>
</dbReference>
<accession>A0A6J4VEW8</accession>
<reference evidence="2" key="1">
    <citation type="submission" date="2020-02" db="EMBL/GenBank/DDBJ databases">
        <authorList>
            <person name="Meier V. D."/>
        </authorList>
    </citation>
    <scope>NUCLEOTIDE SEQUENCE</scope>
    <source>
        <strain evidence="2">AVDCRST_MAG33</strain>
    </source>
</reference>
<dbReference type="AlphaFoldDB" id="A0A6J4VEW8"/>